<organism evidence="2 3">
    <name type="scientific">Leptotrichia wadei</name>
    <dbReference type="NCBI Taxonomy" id="157687"/>
    <lineage>
        <taxon>Bacteria</taxon>
        <taxon>Fusobacteriati</taxon>
        <taxon>Fusobacteriota</taxon>
        <taxon>Fusobacteriia</taxon>
        <taxon>Fusobacteriales</taxon>
        <taxon>Leptotrichiaceae</taxon>
        <taxon>Leptotrichia</taxon>
    </lineage>
</organism>
<feature type="transmembrane region" description="Helical" evidence="1">
    <location>
        <begin position="176"/>
        <end position="193"/>
    </location>
</feature>
<dbReference type="Pfam" id="PF05857">
    <property type="entry name" value="TraX"/>
    <property type="match status" value="1"/>
</dbReference>
<dbReference type="OrthoDB" id="9781069at2"/>
<evidence type="ECO:0000313" key="3">
    <source>
        <dbReference type="Proteomes" id="UP000070483"/>
    </source>
</evidence>
<accession>A0A134A8R9</accession>
<gene>
    <name evidence="2" type="ORF">HMPREF3180_01495</name>
</gene>
<reference evidence="3" key="1">
    <citation type="submission" date="2016-01" db="EMBL/GenBank/DDBJ databases">
        <authorList>
            <person name="Mitreva M."/>
            <person name="Pepin K.H."/>
            <person name="Mihindukulasuriya K.A."/>
            <person name="Fulton R."/>
            <person name="Fronick C."/>
            <person name="O'Laughlin M."/>
            <person name="Miner T."/>
            <person name="Herter B."/>
            <person name="Rosa B.A."/>
            <person name="Cordes M."/>
            <person name="Tomlinson C."/>
            <person name="Wollam A."/>
            <person name="Palsikar V.B."/>
            <person name="Mardis E.R."/>
            <person name="Wilson R.K."/>
        </authorList>
    </citation>
    <scope>NUCLEOTIDE SEQUENCE [LARGE SCALE GENOMIC DNA]</scope>
    <source>
        <strain evidence="3">KA00185</strain>
    </source>
</reference>
<feature type="transmembrane region" description="Helical" evidence="1">
    <location>
        <begin position="236"/>
        <end position="261"/>
    </location>
</feature>
<keyword evidence="1" id="KW-0472">Membrane</keyword>
<proteinExistence type="predicted"/>
<feature type="transmembrane region" description="Helical" evidence="1">
    <location>
        <begin position="205"/>
        <end position="224"/>
    </location>
</feature>
<dbReference type="EMBL" id="LSDD01000105">
    <property type="protein sequence ID" value="KXB64087.1"/>
    <property type="molecule type" value="Genomic_DNA"/>
</dbReference>
<feature type="transmembrane region" description="Helical" evidence="1">
    <location>
        <begin position="12"/>
        <end position="32"/>
    </location>
</feature>
<dbReference type="AlphaFoldDB" id="A0A134A8R9"/>
<sequence length="271" mass="31784">MNKKVIFSKGINSFTLHILAMTFMVADHVWNIFFPNQIWLNMLGRLAFPIFAFMLVEGFFRTKNRKKYLIRIFIFAAISEIPFNLFASLALKGEIMVFYPYNNVLWTFGIALCGMNLLEKTEKSENMNKIIKFFVKAAISILTIAIAHFARSDYLGYGIAIIMIFYFFRGKDYKNIIFQAVLMVFLNVFIMPGLEFPFNFFGNEIFIKTQIFAIFSLPIIWLYNGKQGIHNRFTKYMFYFFYPLHLLLIVAIYVSFMIYLISLIGSKNYGN</sequence>
<feature type="transmembrane region" description="Helical" evidence="1">
    <location>
        <begin position="154"/>
        <end position="169"/>
    </location>
</feature>
<keyword evidence="3" id="KW-1185">Reference proteome</keyword>
<feature type="transmembrane region" description="Helical" evidence="1">
    <location>
        <begin position="130"/>
        <end position="148"/>
    </location>
</feature>
<dbReference type="InterPro" id="IPR008875">
    <property type="entry name" value="TraX"/>
</dbReference>
<feature type="transmembrane region" description="Helical" evidence="1">
    <location>
        <begin position="68"/>
        <end position="91"/>
    </location>
</feature>
<keyword evidence="1" id="KW-1133">Transmembrane helix</keyword>
<protein>
    <submittedName>
        <fullName evidence="2">Protein TraX</fullName>
    </submittedName>
</protein>
<evidence type="ECO:0000313" key="2">
    <source>
        <dbReference type="EMBL" id="KXB64087.1"/>
    </source>
</evidence>
<name>A0A134A8R9_9FUSO</name>
<dbReference type="PATRIC" id="fig|157687.3.peg.1487"/>
<feature type="transmembrane region" description="Helical" evidence="1">
    <location>
        <begin position="38"/>
        <end position="56"/>
    </location>
</feature>
<dbReference type="RefSeq" id="WP_060918154.1">
    <property type="nucleotide sequence ID" value="NZ_KQ960084.1"/>
</dbReference>
<comment type="caution">
    <text evidence="2">The sequence shown here is derived from an EMBL/GenBank/DDBJ whole genome shotgun (WGS) entry which is preliminary data.</text>
</comment>
<feature type="transmembrane region" description="Helical" evidence="1">
    <location>
        <begin position="97"/>
        <end position="118"/>
    </location>
</feature>
<keyword evidence="1" id="KW-0812">Transmembrane</keyword>
<dbReference type="Proteomes" id="UP000070483">
    <property type="component" value="Unassembled WGS sequence"/>
</dbReference>
<evidence type="ECO:0000256" key="1">
    <source>
        <dbReference type="SAM" id="Phobius"/>
    </source>
</evidence>
<dbReference type="STRING" id="157687.HMPREF3180_01495"/>